<dbReference type="EMBL" id="OZ020105">
    <property type="protein sequence ID" value="CAK9257457.1"/>
    <property type="molecule type" value="Genomic_DNA"/>
</dbReference>
<organism evidence="1 2">
    <name type="scientific">Sphagnum jensenii</name>
    <dbReference type="NCBI Taxonomy" id="128206"/>
    <lineage>
        <taxon>Eukaryota</taxon>
        <taxon>Viridiplantae</taxon>
        <taxon>Streptophyta</taxon>
        <taxon>Embryophyta</taxon>
        <taxon>Bryophyta</taxon>
        <taxon>Sphagnophytina</taxon>
        <taxon>Sphagnopsida</taxon>
        <taxon>Sphagnales</taxon>
        <taxon>Sphagnaceae</taxon>
        <taxon>Sphagnum</taxon>
    </lineage>
</organism>
<accession>A0ABP0VVP4</accession>
<protein>
    <submittedName>
        <fullName evidence="1">Uncharacterized protein</fullName>
    </submittedName>
</protein>
<evidence type="ECO:0000313" key="2">
    <source>
        <dbReference type="Proteomes" id="UP001497444"/>
    </source>
</evidence>
<proteinExistence type="predicted"/>
<gene>
    <name evidence="1" type="ORF">CSSPJE1EN1_LOCUS2935</name>
</gene>
<sequence length="94" mass="10501">MLAPDVRVPLRPLFSTVFSMDRAIGAIGADCLDHSIRETSREIVSETLDCGAEFLSYNGTHGGTVLLHFLNVLLDQRSCVCVSWFDVDRKRQKC</sequence>
<reference evidence="1" key="1">
    <citation type="submission" date="2024-02" db="EMBL/GenBank/DDBJ databases">
        <authorList>
            <consortium name="ELIXIR-Norway"/>
            <consortium name="Elixir Norway"/>
        </authorList>
    </citation>
    <scope>NUCLEOTIDE SEQUENCE</scope>
</reference>
<name>A0ABP0VVP4_9BRYO</name>
<dbReference type="Proteomes" id="UP001497444">
    <property type="component" value="Chromosome 10"/>
</dbReference>
<evidence type="ECO:0000313" key="1">
    <source>
        <dbReference type="EMBL" id="CAK9257457.1"/>
    </source>
</evidence>
<keyword evidence="2" id="KW-1185">Reference proteome</keyword>